<dbReference type="Proteomes" id="UP000469159">
    <property type="component" value="Unassembled WGS sequence"/>
</dbReference>
<keyword evidence="1" id="KW-0472">Membrane</keyword>
<feature type="transmembrane region" description="Helical" evidence="1">
    <location>
        <begin position="64"/>
        <end position="85"/>
    </location>
</feature>
<dbReference type="Gene3D" id="3.30.70.270">
    <property type="match status" value="1"/>
</dbReference>
<dbReference type="InterPro" id="IPR013656">
    <property type="entry name" value="PAS_4"/>
</dbReference>
<dbReference type="Gene3D" id="3.20.20.450">
    <property type="entry name" value="EAL domain"/>
    <property type="match status" value="1"/>
</dbReference>
<feature type="domain" description="EAL" evidence="2">
    <location>
        <begin position="504"/>
        <end position="759"/>
    </location>
</feature>
<dbReference type="InterPro" id="IPR000014">
    <property type="entry name" value="PAS"/>
</dbReference>
<organism evidence="4 5">
    <name type="scientific">Croceibacterium soli</name>
    <dbReference type="NCBI Taxonomy" id="1739690"/>
    <lineage>
        <taxon>Bacteria</taxon>
        <taxon>Pseudomonadati</taxon>
        <taxon>Pseudomonadota</taxon>
        <taxon>Alphaproteobacteria</taxon>
        <taxon>Sphingomonadales</taxon>
        <taxon>Erythrobacteraceae</taxon>
        <taxon>Croceibacterium</taxon>
    </lineage>
</organism>
<keyword evidence="1" id="KW-0812">Transmembrane</keyword>
<dbReference type="Pfam" id="PF08448">
    <property type="entry name" value="PAS_4"/>
    <property type="match status" value="1"/>
</dbReference>
<feature type="transmembrane region" description="Helical" evidence="1">
    <location>
        <begin position="97"/>
        <end position="118"/>
    </location>
</feature>
<dbReference type="RefSeq" id="WP_160745634.1">
    <property type="nucleotide sequence ID" value="NZ_WTYK01000002.1"/>
</dbReference>
<dbReference type="SUPFAM" id="SSF55073">
    <property type="entry name" value="Nucleotide cyclase"/>
    <property type="match status" value="1"/>
</dbReference>
<gene>
    <name evidence="4" type="ORF">GRI75_03790</name>
</gene>
<dbReference type="InterPro" id="IPR001633">
    <property type="entry name" value="EAL_dom"/>
</dbReference>
<dbReference type="InterPro" id="IPR035919">
    <property type="entry name" value="EAL_sf"/>
</dbReference>
<dbReference type="PANTHER" id="PTHR44757">
    <property type="entry name" value="DIGUANYLATE CYCLASE DGCP"/>
    <property type="match status" value="1"/>
</dbReference>
<dbReference type="SUPFAM" id="SSF141868">
    <property type="entry name" value="EAL domain-like"/>
    <property type="match status" value="1"/>
</dbReference>
<dbReference type="CDD" id="cd01948">
    <property type="entry name" value="EAL"/>
    <property type="match status" value="1"/>
</dbReference>
<feature type="transmembrane region" description="Helical" evidence="1">
    <location>
        <begin position="175"/>
        <end position="196"/>
    </location>
</feature>
<dbReference type="Gene3D" id="3.30.450.20">
    <property type="entry name" value="PAS domain"/>
    <property type="match status" value="1"/>
</dbReference>
<name>A0A6I4UPU8_9SPHN</name>
<evidence type="ECO:0000313" key="4">
    <source>
        <dbReference type="EMBL" id="MXP40768.1"/>
    </source>
</evidence>
<dbReference type="InterPro" id="IPR035965">
    <property type="entry name" value="PAS-like_dom_sf"/>
</dbReference>
<dbReference type="PROSITE" id="PS50887">
    <property type="entry name" value="GGDEF"/>
    <property type="match status" value="1"/>
</dbReference>
<dbReference type="CDD" id="cd00130">
    <property type="entry name" value="PAS"/>
    <property type="match status" value="1"/>
</dbReference>
<dbReference type="PANTHER" id="PTHR44757:SF2">
    <property type="entry name" value="BIOFILM ARCHITECTURE MAINTENANCE PROTEIN MBAA"/>
    <property type="match status" value="1"/>
</dbReference>
<keyword evidence="5" id="KW-1185">Reference proteome</keyword>
<dbReference type="EMBL" id="WTYK01000002">
    <property type="protein sequence ID" value="MXP40768.1"/>
    <property type="molecule type" value="Genomic_DNA"/>
</dbReference>
<dbReference type="NCBIfam" id="TIGR00229">
    <property type="entry name" value="sensory_box"/>
    <property type="match status" value="1"/>
</dbReference>
<dbReference type="AlphaFoldDB" id="A0A6I4UPU8"/>
<dbReference type="InterPro" id="IPR000160">
    <property type="entry name" value="GGDEF_dom"/>
</dbReference>
<dbReference type="PROSITE" id="PS50883">
    <property type="entry name" value="EAL"/>
    <property type="match status" value="1"/>
</dbReference>
<evidence type="ECO:0000259" key="3">
    <source>
        <dbReference type="PROSITE" id="PS50887"/>
    </source>
</evidence>
<dbReference type="InterPro" id="IPR052155">
    <property type="entry name" value="Biofilm_reg_signaling"/>
</dbReference>
<dbReference type="Pfam" id="PF00990">
    <property type="entry name" value="GGDEF"/>
    <property type="match status" value="1"/>
</dbReference>
<comment type="caution">
    <text evidence="4">The sequence shown here is derived from an EMBL/GenBank/DDBJ whole genome shotgun (WGS) entry which is preliminary data.</text>
</comment>
<evidence type="ECO:0000259" key="2">
    <source>
        <dbReference type="PROSITE" id="PS50883"/>
    </source>
</evidence>
<dbReference type="NCBIfam" id="TIGR00254">
    <property type="entry name" value="GGDEF"/>
    <property type="match status" value="1"/>
</dbReference>
<dbReference type="SMART" id="SM00267">
    <property type="entry name" value="GGDEF"/>
    <property type="match status" value="1"/>
</dbReference>
<accession>A0A6I4UPU8</accession>
<feature type="domain" description="GGDEF" evidence="3">
    <location>
        <begin position="363"/>
        <end position="495"/>
    </location>
</feature>
<reference evidence="4 5" key="1">
    <citation type="submission" date="2019-12" db="EMBL/GenBank/DDBJ databases">
        <title>Genomic-based taxomic classification of the family Erythrobacteraceae.</title>
        <authorList>
            <person name="Xu L."/>
        </authorList>
    </citation>
    <scope>NUCLEOTIDE SEQUENCE [LARGE SCALE GENOMIC DNA]</scope>
    <source>
        <strain evidence="4 5">MCCC 1K02066</strain>
    </source>
</reference>
<dbReference type="CDD" id="cd01949">
    <property type="entry name" value="GGDEF"/>
    <property type="match status" value="1"/>
</dbReference>
<proteinExistence type="predicted"/>
<sequence length="764" mass="82153">MTAPDQDLSRPIAWLVGTKATPPASVAAQLQAGLFTSMPIFLGGIINSIAIAAIAAARHPTTPFLIWLSLEVAIGLIRLPIVLGGRAALRNGRKPPVTAAALCSCAWAASVGFGAFISIRTEDWVLATIICLSAAAMVCGICLRNFGTPRLAALMVSLMLVPCAVAALLTSEAVIAIVGLQLPIYMITIFASSFALHEMMASRMKALAELQRSEGLNQSIMEASPDYTLILDEQGRIVFMNSPRGSTGEPENLYGMEWLPLLHPDDRDEAARVLASARSGTPASLTARSIVEGQPVRWFDVIASPIMGSAGQTMIVGRDITHQKASEARAVWVARHDPLTGLANRSVLQDELERRLLGAAHGDGSALLIVDVDNFKTINDTLGHDAGDALLCTFAERLRKAAGPNDLVTRTGGDEFALLIAARNLSDVTDAAERIYANLREPFVHENRLLECSASIGASMLLKDGVNRSEVMKSADIALYAAKAGGRGQLKVFDLGMKTQVERQQTMLASARKALQQDRIVPFYQPKVQLGTGRIVGFEALLRWTDDYEALRTPDDLSAAFDDPPLAAALSERMIDLVLDQMQEWGASGIDFGHVAINVTAGDFRRREFAEHLLEKLAQRRLSPSLLQLEVTETVFLGRTAGYVETALETLSGSGVRIALDDFGTGYASLSHLQQFPIDLLKIDRSFVARIGEDKEAEAIADAVINLARCLAMEVVAEGVESPAQESFLARHGCHTAQGYLYSRPMPAVDVPEAVLGGPKGTAR</sequence>
<dbReference type="Pfam" id="PF00563">
    <property type="entry name" value="EAL"/>
    <property type="match status" value="1"/>
</dbReference>
<feature type="transmembrane region" description="Helical" evidence="1">
    <location>
        <begin position="40"/>
        <end position="58"/>
    </location>
</feature>
<dbReference type="InterPro" id="IPR043128">
    <property type="entry name" value="Rev_trsase/Diguanyl_cyclase"/>
</dbReference>
<dbReference type="SMART" id="SM00091">
    <property type="entry name" value="PAS"/>
    <property type="match status" value="1"/>
</dbReference>
<protein>
    <submittedName>
        <fullName evidence="4">EAL domain-containing protein</fullName>
    </submittedName>
</protein>
<dbReference type="InterPro" id="IPR029787">
    <property type="entry name" value="Nucleotide_cyclase"/>
</dbReference>
<dbReference type="SUPFAM" id="SSF55785">
    <property type="entry name" value="PYP-like sensor domain (PAS domain)"/>
    <property type="match status" value="1"/>
</dbReference>
<dbReference type="SMART" id="SM00052">
    <property type="entry name" value="EAL"/>
    <property type="match status" value="1"/>
</dbReference>
<dbReference type="OrthoDB" id="9814202at2"/>
<evidence type="ECO:0000256" key="1">
    <source>
        <dbReference type="SAM" id="Phobius"/>
    </source>
</evidence>
<feature type="transmembrane region" description="Helical" evidence="1">
    <location>
        <begin position="151"/>
        <end position="169"/>
    </location>
</feature>
<feature type="transmembrane region" description="Helical" evidence="1">
    <location>
        <begin position="124"/>
        <end position="144"/>
    </location>
</feature>
<keyword evidence="1" id="KW-1133">Transmembrane helix</keyword>
<evidence type="ECO:0000313" key="5">
    <source>
        <dbReference type="Proteomes" id="UP000469159"/>
    </source>
</evidence>